<dbReference type="AlphaFoldDB" id="A0A8J2XK11"/>
<comment type="cofactor">
    <cofactor evidence="1">
        <name>FAD</name>
        <dbReference type="ChEBI" id="CHEBI:57692"/>
    </cofactor>
</comment>
<dbReference type="RefSeq" id="WP_188549422.1">
    <property type="nucleotide sequence ID" value="NZ_BMFY01000002.1"/>
</dbReference>
<evidence type="ECO:0000256" key="6">
    <source>
        <dbReference type="ARBA" id="ARBA00022982"/>
    </source>
</evidence>
<comment type="caution">
    <text evidence="9">The sequence shown here is derived from an EMBL/GenBank/DDBJ whole genome shotgun (WGS) entry which is preliminary data.</text>
</comment>
<keyword evidence="6" id="KW-0249">Electron transport</keyword>
<evidence type="ECO:0000256" key="1">
    <source>
        <dbReference type="ARBA" id="ARBA00001974"/>
    </source>
</evidence>
<dbReference type="Proteomes" id="UP000616114">
    <property type="component" value="Unassembled WGS sequence"/>
</dbReference>
<dbReference type="Gene3D" id="3.40.50.620">
    <property type="entry name" value="HUPs"/>
    <property type="match status" value="1"/>
</dbReference>
<dbReference type="PIRSF" id="PIRSF000090">
    <property type="entry name" value="Beta-ETF"/>
    <property type="match status" value="1"/>
</dbReference>
<name>A0A8J2XK11_9MICO</name>
<dbReference type="SMART" id="SM00893">
    <property type="entry name" value="ETF"/>
    <property type="match status" value="1"/>
</dbReference>
<comment type="similarity">
    <text evidence="2">Belongs to the ETF beta-subunit/FixA family.</text>
</comment>
<comment type="subunit">
    <text evidence="3">Heterodimer of an alpha and a beta subunit.</text>
</comment>
<reference evidence="9" key="2">
    <citation type="submission" date="2020-09" db="EMBL/GenBank/DDBJ databases">
        <authorList>
            <person name="Sun Q."/>
            <person name="Zhou Y."/>
        </authorList>
    </citation>
    <scope>NUCLEOTIDE SEQUENCE</scope>
    <source>
        <strain evidence="9">CGMCC 1.12785</strain>
    </source>
</reference>
<evidence type="ECO:0000256" key="3">
    <source>
        <dbReference type="ARBA" id="ARBA00011355"/>
    </source>
</evidence>
<dbReference type="GO" id="GO:0009055">
    <property type="term" value="F:electron transfer activity"/>
    <property type="evidence" value="ECO:0007669"/>
    <property type="project" value="InterPro"/>
</dbReference>
<organism evidence="9 10">
    <name type="scientific">Sediminivirga luteola</name>
    <dbReference type="NCBI Taxonomy" id="1774748"/>
    <lineage>
        <taxon>Bacteria</taxon>
        <taxon>Bacillati</taxon>
        <taxon>Actinomycetota</taxon>
        <taxon>Actinomycetes</taxon>
        <taxon>Micrococcales</taxon>
        <taxon>Brevibacteriaceae</taxon>
        <taxon>Sediminivirga</taxon>
    </lineage>
</organism>
<gene>
    <name evidence="9" type="ORF">GCM10011333_05850</name>
</gene>
<comment type="function">
    <text evidence="7">The electron transfer flavoprotein serves as a specific electron acceptor for other dehydrogenases. It transfers the electrons to the main respiratory chain via ETF-ubiquinone oxidoreductase (ETF dehydrogenase).</text>
</comment>
<dbReference type="SUPFAM" id="SSF52402">
    <property type="entry name" value="Adenine nucleotide alpha hydrolases-like"/>
    <property type="match status" value="1"/>
</dbReference>
<evidence type="ECO:0000259" key="8">
    <source>
        <dbReference type="SMART" id="SM00893"/>
    </source>
</evidence>
<feature type="domain" description="Electron transfer flavoprotein alpha/beta-subunit N-terminal" evidence="8">
    <location>
        <begin position="22"/>
        <end position="216"/>
    </location>
</feature>
<dbReference type="GO" id="GO:0005829">
    <property type="term" value="C:cytosol"/>
    <property type="evidence" value="ECO:0007669"/>
    <property type="project" value="TreeGrafter"/>
</dbReference>
<evidence type="ECO:0000256" key="7">
    <source>
        <dbReference type="ARBA" id="ARBA00025649"/>
    </source>
</evidence>
<proteinExistence type="inferred from homology"/>
<dbReference type="Pfam" id="PF01012">
    <property type="entry name" value="ETF"/>
    <property type="match status" value="1"/>
</dbReference>
<reference evidence="9" key="1">
    <citation type="journal article" date="2014" name="Int. J. Syst. Evol. Microbiol.">
        <title>Complete genome sequence of Corynebacterium casei LMG S-19264T (=DSM 44701T), isolated from a smear-ripened cheese.</title>
        <authorList>
            <consortium name="US DOE Joint Genome Institute (JGI-PGF)"/>
            <person name="Walter F."/>
            <person name="Albersmeier A."/>
            <person name="Kalinowski J."/>
            <person name="Ruckert C."/>
        </authorList>
    </citation>
    <scope>NUCLEOTIDE SEQUENCE</scope>
    <source>
        <strain evidence="9">CGMCC 1.12785</strain>
    </source>
</reference>
<protein>
    <recommendedName>
        <fullName evidence="4">Electron transfer flavoprotein subunit beta</fullName>
    </recommendedName>
</protein>
<dbReference type="InterPro" id="IPR012255">
    <property type="entry name" value="ETF_b"/>
</dbReference>
<evidence type="ECO:0000313" key="10">
    <source>
        <dbReference type="Proteomes" id="UP000616114"/>
    </source>
</evidence>
<dbReference type="EMBL" id="BMFY01000002">
    <property type="protein sequence ID" value="GGA05806.1"/>
    <property type="molecule type" value="Genomic_DNA"/>
</dbReference>
<accession>A0A8J2XK11</accession>
<evidence type="ECO:0000256" key="2">
    <source>
        <dbReference type="ARBA" id="ARBA00007557"/>
    </source>
</evidence>
<dbReference type="InterPro" id="IPR014730">
    <property type="entry name" value="ETF_a/b_N"/>
</dbReference>
<dbReference type="PANTHER" id="PTHR21294:SF8">
    <property type="entry name" value="ELECTRON TRANSFER FLAVOPROTEIN SUBUNIT BETA"/>
    <property type="match status" value="1"/>
</dbReference>
<evidence type="ECO:0000313" key="9">
    <source>
        <dbReference type="EMBL" id="GGA05806.1"/>
    </source>
</evidence>
<evidence type="ECO:0000256" key="4">
    <source>
        <dbReference type="ARBA" id="ARBA00016797"/>
    </source>
</evidence>
<dbReference type="InterPro" id="IPR014729">
    <property type="entry name" value="Rossmann-like_a/b/a_fold"/>
</dbReference>
<keyword evidence="5" id="KW-0813">Transport</keyword>
<evidence type="ECO:0000256" key="5">
    <source>
        <dbReference type="ARBA" id="ARBA00022448"/>
    </source>
</evidence>
<keyword evidence="10" id="KW-1185">Reference proteome</keyword>
<dbReference type="PANTHER" id="PTHR21294">
    <property type="entry name" value="ELECTRON TRANSFER FLAVOPROTEIN BETA-SUBUNIT"/>
    <property type="match status" value="1"/>
</dbReference>
<sequence length="263" mass="27955">MRIAVFTKYVPDAAEERTFTADKTVDRDTDGLLSELDEYPLEEALTFAEAHGKDAEVIAITVGPKQAVAAVKKSLQIGAKRGVHVLDDRIAGSCVLSTSRVLAAVVEKLHAEAPLDLVLTGLASTDGVTSAVPVQVAERLGWPAATVASSVEVADGKVRIRRDGDTSSQFIEAELPAVVSVTDQINEPRYPSFRGIMAAKRKPLDTWTLDDLGVSGDEVGQAAASTVVQSITERPPRTAGEIVHDEGDGGRRLAEYLAAQKLV</sequence>
<dbReference type="InterPro" id="IPR033948">
    <property type="entry name" value="ETF_beta_N"/>
</dbReference>
<dbReference type="CDD" id="cd01714">
    <property type="entry name" value="ETF_beta"/>
    <property type="match status" value="1"/>
</dbReference>